<feature type="domain" description="Rieske" evidence="6">
    <location>
        <begin position="422"/>
        <end position="507"/>
    </location>
</feature>
<evidence type="ECO:0000256" key="2">
    <source>
        <dbReference type="ARBA" id="ARBA00022723"/>
    </source>
</evidence>
<evidence type="ECO:0000256" key="5">
    <source>
        <dbReference type="ARBA" id="ARBA00023157"/>
    </source>
</evidence>
<protein>
    <submittedName>
        <fullName evidence="7">FAD-dependent oxidoreductase</fullName>
    </submittedName>
</protein>
<keyword evidence="4" id="KW-0411">Iron-sulfur</keyword>
<sequence length="507" mass="54872">MTFMNESSSLWHTTTPVISYPQLDRGLHVDVAVVGGGITGLTAALILKRAGKKVAVLEARRVGGENSMHTTAHLTEAIDARYATLEKDFGAEAAKAAALSSRAAVARIGAFVRELGIACDHRIVPGLLYSEREEDLHALHEEYEAAARAGIPVRMIREVPLPFPCAAAICFPDQAQLHAGHYLMALARAIPGDGCHVFEGAQVRDIEEGEPCRLVVANGKDELTPVQPLTADRVIVAASAPPTRLAMQTKLAHYRTYAIAIRDPGNIPGVLLWDTDQPYHYIRLAEASGSRYAIIGGEDHKTGQNDDAEACWTRLETYARQRFGAAEVTHRWSGQILEPLDGLPYIGRLPGKEKISIGIGYSGNGMTFGTLAGMLLADEAAPHAGAYLELYSPSRIKPLASAKPFFKENIDFPAHFVGDRLRHAHTLDEVAAGEGKIVLMGTEKVAVYRDELGAVHALSPVCSHLGCHVTFNNAERSWDCPCHGSRFDTSGKVLHGPATRPLTRRPI</sequence>
<organism evidence="7 8">
    <name type="scientific">Pendulispora albinea</name>
    <dbReference type="NCBI Taxonomy" id="2741071"/>
    <lineage>
        <taxon>Bacteria</taxon>
        <taxon>Pseudomonadati</taxon>
        <taxon>Myxococcota</taxon>
        <taxon>Myxococcia</taxon>
        <taxon>Myxococcales</taxon>
        <taxon>Sorangiineae</taxon>
        <taxon>Pendulisporaceae</taxon>
        <taxon>Pendulispora</taxon>
    </lineage>
</organism>
<gene>
    <name evidence="7" type="ORF">LZC94_29925</name>
</gene>
<dbReference type="InterPro" id="IPR017941">
    <property type="entry name" value="Rieske_2Fe-2S"/>
</dbReference>
<keyword evidence="5" id="KW-1015">Disulfide bond</keyword>
<dbReference type="InterPro" id="IPR036188">
    <property type="entry name" value="FAD/NAD-bd_sf"/>
</dbReference>
<dbReference type="SUPFAM" id="SSF50022">
    <property type="entry name" value="ISP domain"/>
    <property type="match status" value="1"/>
</dbReference>
<evidence type="ECO:0000313" key="8">
    <source>
        <dbReference type="Proteomes" id="UP001370348"/>
    </source>
</evidence>
<dbReference type="InterPro" id="IPR036922">
    <property type="entry name" value="Rieske_2Fe-2S_sf"/>
</dbReference>
<dbReference type="SUPFAM" id="SSF51905">
    <property type="entry name" value="FAD/NAD(P)-binding domain"/>
    <property type="match status" value="1"/>
</dbReference>
<evidence type="ECO:0000259" key="6">
    <source>
        <dbReference type="PROSITE" id="PS51296"/>
    </source>
</evidence>
<dbReference type="InterPro" id="IPR005805">
    <property type="entry name" value="Rieske_Fe-S_prot_C"/>
</dbReference>
<dbReference type="InterPro" id="IPR006076">
    <property type="entry name" value="FAD-dep_OxRdtase"/>
</dbReference>
<proteinExistence type="predicted"/>
<dbReference type="PRINTS" id="PR00162">
    <property type="entry name" value="RIESKE"/>
</dbReference>
<dbReference type="Gene3D" id="2.102.10.10">
    <property type="entry name" value="Rieske [2Fe-2S] iron-sulphur domain"/>
    <property type="match status" value="1"/>
</dbReference>
<evidence type="ECO:0000256" key="3">
    <source>
        <dbReference type="ARBA" id="ARBA00023004"/>
    </source>
</evidence>
<dbReference type="Gene3D" id="3.30.9.10">
    <property type="entry name" value="D-Amino Acid Oxidase, subunit A, domain 2"/>
    <property type="match status" value="1"/>
</dbReference>
<dbReference type="EMBL" id="CP089984">
    <property type="protein sequence ID" value="WXB12061.1"/>
    <property type="molecule type" value="Genomic_DNA"/>
</dbReference>
<dbReference type="PROSITE" id="PS51296">
    <property type="entry name" value="RIESKE"/>
    <property type="match status" value="1"/>
</dbReference>
<keyword evidence="1" id="KW-0001">2Fe-2S</keyword>
<evidence type="ECO:0000256" key="1">
    <source>
        <dbReference type="ARBA" id="ARBA00022714"/>
    </source>
</evidence>
<dbReference type="PANTHER" id="PTHR13847">
    <property type="entry name" value="SARCOSINE DEHYDROGENASE-RELATED"/>
    <property type="match status" value="1"/>
</dbReference>
<name>A0ABZ2LQL1_9BACT</name>
<dbReference type="Pfam" id="PF01266">
    <property type="entry name" value="DAO"/>
    <property type="match status" value="1"/>
</dbReference>
<accession>A0ABZ2LQL1</accession>
<keyword evidence="3" id="KW-0408">Iron</keyword>
<dbReference type="RefSeq" id="WP_394821678.1">
    <property type="nucleotide sequence ID" value="NZ_CP089984.1"/>
</dbReference>
<evidence type="ECO:0000256" key="4">
    <source>
        <dbReference type="ARBA" id="ARBA00023014"/>
    </source>
</evidence>
<reference evidence="7 8" key="1">
    <citation type="submission" date="2021-12" db="EMBL/GenBank/DDBJ databases">
        <title>Discovery of the Pendulisporaceae a myxobacterial family with distinct sporulation behavior and unique specialized metabolism.</title>
        <authorList>
            <person name="Garcia R."/>
            <person name="Popoff A."/>
            <person name="Bader C.D."/>
            <person name="Loehr J."/>
            <person name="Walesch S."/>
            <person name="Walt C."/>
            <person name="Boldt J."/>
            <person name="Bunk B."/>
            <person name="Haeckl F.J.F.P.J."/>
            <person name="Gunesch A.P."/>
            <person name="Birkelbach J."/>
            <person name="Nuebel U."/>
            <person name="Pietschmann T."/>
            <person name="Bach T."/>
            <person name="Mueller R."/>
        </authorList>
    </citation>
    <scope>NUCLEOTIDE SEQUENCE [LARGE SCALE GENOMIC DNA]</scope>
    <source>
        <strain evidence="7 8">MSr11954</strain>
    </source>
</reference>
<dbReference type="Gene3D" id="3.50.50.60">
    <property type="entry name" value="FAD/NAD(P)-binding domain"/>
    <property type="match status" value="1"/>
</dbReference>
<evidence type="ECO:0000313" key="7">
    <source>
        <dbReference type="EMBL" id="WXB12061.1"/>
    </source>
</evidence>
<dbReference type="PANTHER" id="PTHR13847:SF281">
    <property type="entry name" value="FAD DEPENDENT OXIDOREDUCTASE DOMAIN-CONTAINING PROTEIN"/>
    <property type="match status" value="1"/>
</dbReference>
<keyword evidence="2" id="KW-0479">Metal-binding</keyword>
<dbReference type="Pfam" id="PF00355">
    <property type="entry name" value="Rieske"/>
    <property type="match status" value="1"/>
</dbReference>
<dbReference type="Proteomes" id="UP001370348">
    <property type="component" value="Chromosome"/>
</dbReference>
<keyword evidence="8" id="KW-1185">Reference proteome</keyword>